<dbReference type="Pfam" id="PF04069">
    <property type="entry name" value="OpuAC"/>
    <property type="match status" value="1"/>
</dbReference>
<dbReference type="GO" id="GO:0031460">
    <property type="term" value="P:glycine betaine transport"/>
    <property type="evidence" value="ECO:0007669"/>
    <property type="project" value="TreeGrafter"/>
</dbReference>
<comment type="subcellular location">
    <subcellularLocation>
        <location evidence="8">Cell membrane</location>
        <topology evidence="8">Multi-pass membrane protein</topology>
    </subcellularLocation>
    <subcellularLocation>
        <location evidence="1">Membrane</location>
        <topology evidence="1">Multi-pass membrane protein</topology>
    </subcellularLocation>
</comment>
<dbReference type="GO" id="GO:0043190">
    <property type="term" value="C:ATP-binding cassette (ABC) transporter complex"/>
    <property type="evidence" value="ECO:0007669"/>
    <property type="project" value="InterPro"/>
</dbReference>
<dbReference type="OrthoDB" id="9801163at2"/>
<dbReference type="Pfam" id="PF00528">
    <property type="entry name" value="BPD_transp_1"/>
    <property type="match status" value="1"/>
</dbReference>
<dbReference type="SUPFAM" id="SSF161098">
    <property type="entry name" value="MetI-like"/>
    <property type="match status" value="1"/>
</dbReference>
<dbReference type="InterPro" id="IPR007210">
    <property type="entry name" value="ABC_Gly_betaine_transp_sub-bd"/>
</dbReference>
<feature type="transmembrane region" description="Helical" evidence="8">
    <location>
        <begin position="20"/>
        <end position="44"/>
    </location>
</feature>
<feature type="transmembrane region" description="Helical" evidence="8">
    <location>
        <begin position="208"/>
        <end position="226"/>
    </location>
</feature>
<evidence type="ECO:0000256" key="5">
    <source>
        <dbReference type="ARBA" id="ARBA00023136"/>
    </source>
</evidence>
<proteinExistence type="inferred from homology"/>
<evidence type="ECO:0000256" key="2">
    <source>
        <dbReference type="ARBA" id="ARBA00022448"/>
    </source>
</evidence>
<dbReference type="PANTHER" id="PTHR30177:SF4">
    <property type="entry name" value="OSMOPROTECTANT IMPORT PERMEASE PROTEIN OSMW"/>
    <property type="match status" value="1"/>
</dbReference>
<dbReference type="Proteomes" id="UP000177273">
    <property type="component" value="Unassembled WGS sequence"/>
</dbReference>
<reference evidence="11" key="1">
    <citation type="submission" date="2016-09" db="EMBL/GenBank/DDBJ databases">
        <title>Draft genome sequence of a novel species of the family Streptococcaceae isolated from flowers.</title>
        <authorList>
            <person name="Chuah L.-O."/>
            <person name="Yap K.-P."/>
            <person name="Thong K.L."/>
            <person name="Liong M.T."/>
            <person name="Ahmad R."/>
            <person name="Rusul G."/>
        </authorList>
    </citation>
    <scope>NUCLEOTIDE SEQUENCE [LARGE SCALE GENOMIC DNA]</scope>
    <source>
        <strain evidence="11">HibF3</strain>
    </source>
</reference>
<comment type="similarity">
    <text evidence="6">In the C-terminal section; belongs to the OsmX family.</text>
</comment>
<dbReference type="SUPFAM" id="SSF53850">
    <property type="entry name" value="Periplasmic binding protein-like II"/>
    <property type="match status" value="1"/>
</dbReference>
<dbReference type="PROSITE" id="PS50928">
    <property type="entry name" value="ABC_TM1"/>
    <property type="match status" value="1"/>
</dbReference>
<feature type="domain" description="ABC transmembrane type-1" evidence="9">
    <location>
        <begin position="19"/>
        <end position="202"/>
    </location>
</feature>
<keyword evidence="5 8" id="KW-0472">Membrane</keyword>
<dbReference type="InterPro" id="IPR000515">
    <property type="entry name" value="MetI-like"/>
</dbReference>
<keyword evidence="3 8" id="KW-0812">Transmembrane</keyword>
<name>A0A9Q5P0S2_9LACT</name>
<dbReference type="InterPro" id="IPR051204">
    <property type="entry name" value="ABC_transp_perm/SBD"/>
</dbReference>
<dbReference type="EMBL" id="MKIQ01000001">
    <property type="protein sequence ID" value="OFI47942.1"/>
    <property type="molecule type" value="Genomic_DNA"/>
</dbReference>
<dbReference type="Gene3D" id="3.40.190.120">
    <property type="entry name" value="Osmoprotection protein (prox), domain 2"/>
    <property type="match status" value="1"/>
</dbReference>
<feature type="transmembrane region" description="Helical" evidence="8">
    <location>
        <begin position="145"/>
        <end position="172"/>
    </location>
</feature>
<dbReference type="InterPro" id="IPR058089">
    <property type="entry name" value="EgtUBC_SBD"/>
</dbReference>
<keyword evidence="11" id="KW-1185">Reference proteome</keyword>
<dbReference type="Gene3D" id="1.10.3720.10">
    <property type="entry name" value="MetI-like"/>
    <property type="match status" value="1"/>
</dbReference>
<gene>
    <name evidence="10" type="ORF">BG262_00010</name>
</gene>
<accession>A0A9Q5P0S2</accession>
<dbReference type="GO" id="GO:0022857">
    <property type="term" value="F:transmembrane transporter activity"/>
    <property type="evidence" value="ECO:0007669"/>
    <property type="project" value="InterPro"/>
</dbReference>
<evidence type="ECO:0000256" key="7">
    <source>
        <dbReference type="ARBA" id="ARBA00035652"/>
    </source>
</evidence>
<dbReference type="InterPro" id="IPR035906">
    <property type="entry name" value="MetI-like_sf"/>
</dbReference>
<dbReference type="PANTHER" id="PTHR30177">
    <property type="entry name" value="GLYCINE BETAINE/L-PROLINE TRANSPORT SYSTEM PERMEASE PROTEIN PROW"/>
    <property type="match status" value="1"/>
</dbReference>
<keyword evidence="2 8" id="KW-0813">Transport</keyword>
<dbReference type="RefSeq" id="WP_070786853.1">
    <property type="nucleotide sequence ID" value="NZ_MKIQ01000001.1"/>
</dbReference>
<evidence type="ECO:0000256" key="4">
    <source>
        <dbReference type="ARBA" id="ARBA00022989"/>
    </source>
</evidence>
<keyword evidence="4 8" id="KW-1133">Transmembrane helix</keyword>
<dbReference type="Gene3D" id="3.40.190.10">
    <property type="entry name" value="Periplasmic binding protein-like II"/>
    <property type="match status" value="1"/>
</dbReference>
<feature type="transmembrane region" description="Helical" evidence="8">
    <location>
        <begin position="178"/>
        <end position="201"/>
    </location>
</feature>
<evidence type="ECO:0000259" key="9">
    <source>
        <dbReference type="PROSITE" id="PS50928"/>
    </source>
</evidence>
<evidence type="ECO:0000313" key="10">
    <source>
        <dbReference type="EMBL" id="OFI47942.1"/>
    </source>
</evidence>
<comment type="caution">
    <text evidence="10">The sequence shown here is derived from an EMBL/GenBank/DDBJ whole genome shotgun (WGS) entry which is preliminary data.</text>
</comment>
<evidence type="ECO:0000256" key="3">
    <source>
        <dbReference type="ARBA" id="ARBA00022692"/>
    </source>
</evidence>
<dbReference type="CDD" id="cd06261">
    <property type="entry name" value="TM_PBP2"/>
    <property type="match status" value="1"/>
</dbReference>
<organism evidence="10 11">
    <name type="scientific">Floricoccus penangensis</name>
    <dbReference type="NCBI Taxonomy" id="1859475"/>
    <lineage>
        <taxon>Bacteria</taxon>
        <taxon>Bacillati</taxon>
        <taxon>Bacillota</taxon>
        <taxon>Bacilli</taxon>
        <taxon>Lactobacillales</taxon>
        <taxon>Streptococcaceae</taxon>
        <taxon>Floricoccus</taxon>
    </lineage>
</organism>
<evidence type="ECO:0000256" key="8">
    <source>
        <dbReference type="RuleBase" id="RU363032"/>
    </source>
</evidence>
<dbReference type="AlphaFoldDB" id="A0A9Q5P0S2"/>
<evidence type="ECO:0000256" key="1">
    <source>
        <dbReference type="ARBA" id="ARBA00004141"/>
    </source>
</evidence>
<dbReference type="CDD" id="cd13610">
    <property type="entry name" value="PBP2_ChoS"/>
    <property type="match status" value="1"/>
</dbReference>
<evidence type="ECO:0000256" key="6">
    <source>
        <dbReference type="ARBA" id="ARBA00035642"/>
    </source>
</evidence>
<sequence length="512" mass="56346">MNKIIETFIERKDDLFKALIQHISISLTALIIAVIIALPLAIFFSRYKKGAEFILQITSVLQTIPSLALLGLLIPFVGIGTTPALIALVIYALLPIFQSTYIGLSEIDPSLEEAGTAFGMSQVQKLVKFELPIAMPVIISGIRTALVLIIGTATLAALVGAGGLGSFILLGIDRNDPSLTIIGATCSALLAIIFSSFIKFLQNKSFKTIILVMLSFILLISGGVLVKNINNRQAKTITIAGKLGAEPEIIINMYKELIEEENPNVDVKLKENFGKTSFLFNALKAGQIDIYPEFTGTVLESLVDVPHETKIDKSAEGTYKLAKELLKKEDNMAYLKPMQYENTYALAVKKEFASSNNLKDISDLKKISKNLKGGFTLEFIDREDGLKGIEKAYNIEIPSVQSMEPALRYQAINKGDINLIDAYSTDSEIRQYNLVTLKDDKGIFPAYQGAPLMTQKFKDANPDVVKALDKLAGRVTEDQMIEMNYQVNVKGRKTHDVAHDYLVKEGLVGEKK</sequence>
<protein>
    <submittedName>
        <fullName evidence="10">Glycine/betaine ABC transporter permease</fullName>
    </submittedName>
</protein>
<evidence type="ECO:0000313" key="11">
    <source>
        <dbReference type="Proteomes" id="UP000177273"/>
    </source>
</evidence>
<comment type="similarity">
    <text evidence="8">Belongs to the binding-protein-dependent transport system permease family.</text>
</comment>
<dbReference type="FunFam" id="1.10.3720.10:FF:000001">
    <property type="entry name" value="Glycine betaine ABC transporter, permease"/>
    <property type="match status" value="1"/>
</dbReference>
<comment type="similarity">
    <text evidence="7">In the N-terminal section; belongs to the binding-protein-dependent transport system permease family.</text>
</comment>